<evidence type="ECO:0000313" key="3">
    <source>
        <dbReference type="Proteomes" id="UP001154282"/>
    </source>
</evidence>
<name>A0AAV0M9S3_9ROSI</name>
<keyword evidence="1" id="KW-1133">Transmembrane helix</keyword>
<sequence>MFGFSSTTITLVGALMVFKMLGINGLLQVMPRRSSWDCLLHRRQLVAVSSLLMS</sequence>
<feature type="transmembrane region" description="Helical" evidence="1">
    <location>
        <begin position="6"/>
        <end position="27"/>
    </location>
</feature>
<reference evidence="2" key="1">
    <citation type="submission" date="2022-08" db="EMBL/GenBank/DDBJ databases">
        <authorList>
            <person name="Gutierrez-Valencia J."/>
        </authorList>
    </citation>
    <scope>NUCLEOTIDE SEQUENCE</scope>
</reference>
<proteinExistence type="predicted"/>
<keyword evidence="3" id="KW-1185">Reference proteome</keyword>
<dbReference type="Proteomes" id="UP001154282">
    <property type="component" value="Unassembled WGS sequence"/>
</dbReference>
<comment type="caution">
    <text evidence="2">The sequence shown here is derived from an EMBL/GenBank/DDBJ whole genome shotgun (WGS) entry which is preliminary data.</text>
</comment>
<evidence type="ECO:0000256" key="1">
    <source>
        <dbReference type="SAM" id="Phobius"/>
    </source>
</evidence>
<keyword evidence="1" id="KW-0812">Transmembrane</keyword>
<dbReference type="AlphaFoldDB" id="A0AAV0M9S3"/>
<organism evidence="2 3">
    <name type="scientific">Linum tenue</name>
    <dbReference type="NCBI Taxonomy" id="586396"/>
    <lineage>
        <taxon>Eukaryota</taxon>
        <taxon>Viridiplantae</taxon>
        <taxon>Streptophyta</taxon>
        <taxon>Embryophyta</taxon>
        <taxon>Tracheophyta</taxon>
        <taxon>Spermatophyta</taxon>
        <taxon>Magnoliopsida</taxon>
        <taxon>eudicotyledons</taxon>
        <taxon>Gunneridae</taxon>
        <taxon>Pentapetalae</taxon>
        <taxon>rosids</taxon>
        <taxon>fabids</taxon>
        <taxon>Malpighiales</taxon>
        <taxon>Linaceae</taxon>
        <taxon>Linum</taxon>
    </lineage>
</organism>
<keyword evidence="1" id="KW-0472">Membrane</keyword>
<accession>A0AAV0M9S3</accession>
<gene>
    <name evidence="2" type="ORF">LITE_LOCUS27362</name>
</gene>
<protein>
    <submittedName>
        <fullName evidence="2">Uncharacterized protein</fullName>
    </submittedName>
</protein>
<evidence type="ECO:0000313" key="2">
    <source>
        <dbReference type="EMBL" id="CAI0442724.1"/>
    </source>
</evidence>
<dbReference type="EMBL" id="CAMGYJ010000007">
    <property type="protein sequence ID" value="CAI0442724.1"/>
    <property type="molecule type" value="Genomic_DNA"/>
</dbReference>